<dbReference type="GO" id="GO:0005737">
    <property type="term" value="C:cytoplasm"/>
    <property type="evidence" value="ECO:0007669"/>
    <property type="project" value="TreeGrafter"/>
</dbReference>
<dbReference type="InterPro" id="IPR006076">
    <property type="entry name" value="FAD-dep_OxRdtase"/>
</dbReference>
<dbReference type="SUPFAM" id="SSF51905">
    <property type="entry name" value="FAD/NAD(P)-binding domain"/>
    <property type="match status" value="1"/>
</dbReference>
<dbReference type="InterPro" id="IPR036188">
    <property type="entry name" value="FAD/NAD-bd_sf"/>
</dbReference>
<reference evidence="4" key="1">
    <citation type="submission" date="2016-10" db="EMBL/GenBank/DDBJ databases">
        <authorList>
            <person name="Varghese N."/>
        </authorList>
    </citation>
    <scope>NUCLEOTIDE SEQUENCE [LARGE SCALE GENOMIC DNA]</scope>
    <source>
        <strain evidence="4">GAS106B</strain>
    </source>
</reference>
<proteinExistence type="predicted"/>
<evidence type="ECO:0000313" key="4">
    <source>
        <dbReference type="Proteomes" id="UP000183487"/>
    </source>
</evidence>
<keyword evidence="4" id="KW-1185">Reference proteome</keyword>
<feature type="domain" description="FAD dependent oxidoreductase" evidence="2">
    <location>
        <begin position="3"/>
        <end position="398"/>
    </location>
</feature>
<dbReference type="OrthoDB" id="18526at2"/>
<gene>
    <name evidence="3" type="ORF">SAMN05443245_5461</name>
</gene>
<keyword evidence="1" id="KW-0560">Oxidoreductase</keyword>
<dbReference type="Proteomes" id="UP000183487">
    <property type="component" value="Unassembled WGS sequence"/>
</dbReference>
<dbReference type="EMBL" id="FNKP01000002">
    <property type="protein sequence ID" value="SDR39574.1"/>
    <property type="molecule type" value="Genomic_DNA"/>
</dbReference>
<protein>
    <submittedName>
        <fullName evidence="3">D-amino-acid dehydrogenase</fullName>
    </submittedName>
</protein>
<dbReference type="SUPFAM" id="SSF54373">
    <property type="entry name" value="FAD-linked reductases, C-terminal domain"/>
    <property type="match status" value="1"/>
</dbReference>
<evidence type="ECO:0000259" key="2">
    <source>
        <dbReference type="Pfam" id="PF01266"/>
    </source>
</evidence>
<dbReference type="PANTHER" id="PTHR13847:SF289">
    <property type="entry name" value="GLYCINE OXIDASE"/>
    <property type="match status" value="1"/>
</dbReference>
<dbReference type="GO" id="GO:0016491">
    <property type="term" value="F:oxidoreductase activity"/>
    <property type="evidence" value="ECO:0007669"/>
    <property type="project" value="UniProtKB-KW"/>
</dbReference>
<organism evidence="3 4">
    <name type="scientific">Paraburkholderia fungorum</name>
    <dbReference type="NCBI Taxonomy" id="134537"/>
    <lineage>
        <taxon>Bacteria</taxon>
        <taxon>Pseudomonadati</taxon>
        <taxon>Pseudomonadota</taxon>
        <taxon>Betaproteobacteria</taxon>
        <taxon>Burkholderiales</taxon>
        <taxon>Burkholderiaceae</taxon>
        <taxon>Paraburkholderia</taxon>
    </lineage>
</organism>
<dbReference type="Gene3D" id="3.30.9.10">
    <property type="entry name" value="D-Amino Acid Oxidase, subunit A, domain 2"/>
    <property type="match status" value="1"/>
</dbReference>
<dbReference type="RefSeq" id="WP_074770378.1">
    <property type="nucleotide sequence ID" value="NZ_FNKP01000002.1"/>
</dbReference>
<sequence>MKHVIVIGAGIIGTTTALALAGAGIRVTVIDSQPEAGKGTSFANGGLLAANSALPWSSPGTPTQLFKWLGREDAPLLLRPRAIPGLGMWGVRFLANCRAAKYHRTAATLTAFGQQSLAAMERLLGQNRIDAGIQRGGLLELIRGKGAEGRAESFARMLERMGAKVQRLDAAQSVALEPSLAPVAHTIGTALLLESDAWGDAHQFSVAAAAAAQRDGVTFRWNAKVRGIDVQGGAIRGVRLEDDYLSADSVVVCAGALSPSLVGPLGIRLPMAPVKGYSLTLSADELGFLPKRPIVDDYEHIGVTPLGDRLRVAGTVEFDGFDTTLRPARVENLKHALKRLFPCMRMPDEVRPWCGLRPMAADGLPIISSTAVPRLFVNTGHGALGWTLACGSADLVTSLVTGKANTRDTPFDLGRSFW</sequence>
<dbReference type="Pfam" id="PF01266">
    <property type="entry name" value="DAO"/>
    <property type="match status" value="1"/>
</dbReference>
<evidence type="ECO:0000256" key="1">
    <source>
        <dbReference type="ARBA" id="ARBA00023002"/>
    </source>
</evidence>
<dbReference type="AlphaFoldDB" id="A0A1H1IPG4"/>
<accession>A0A1H1IPG4</accession>
<evidence type="ECO:0000313" key="3">
    <source>
        <dbReference type="EMBL" id="SDR39574.1"/>
    </source>
</evidence>
<name>A0A1H1IPG4_9BURK</name>
<dbReference type="Gene3D" id="3.50.50.60">
    <property type="entry name" value="FAD/NAD(P)-binding domain"/>
    <property type="match status" value="2"/>
</dbReference>
<dbReference type="PANTHER" id="PTHR13847">
    <property type="entry name" value="SARCOSINE DEHYDROGENASE-RELATED"/>
    <property type="match status" value="1"/>
</dbReference>